<dbReference type="RefSeq" id="WP_035367255.1">
    <property type="nucleotide sequence ID" value="NZ_BNAP01000021.1"/>
</dbReference>
<evidence type="ECO:0000256" key="6">
    <source>
        <dbReference type="SAM" id="MobiDB-lite"/>
    </source>
</evidence>
<dbReference type="SMART" id="SM00219">
    <property type="entry name" value="TyrKc"/>
    <property type="match status" value="1"/>
</dbReference>
<proteinExistence type="predicted"/>
<feature type="compositionally biased region" description="Basic and acidic residues" evidence="6">
    <location>
        <begin position="279"/>
        <end position="298"/>
    </location>
</feature>
<evidence type="ECO:0000256" key="5">
    <source>
        <dbReference type="PROSITE-ProRule" id="PRU10141"/>
    </source>
</evidence>
<dbReference type="SUPFAM" id="SSF56112">
    <property type="entry name" value="Protein kinase-like (PK-like)"/>
    <property type="match status" value="1"/>
</dbReference>
<reference evidence="9" key="2">
    <citation type="submission" date="2020-09" db="EMBL/GenBank/DDBJ databases">
        <authorList>
            <person name="Sun Q."/>
            <person name="Zhou Y."/>
        </authorList>
    </citation>
    <scope>NUCLEOTIDE SEQUENCE</scope>
    <source>
        <strain evidence="9">CGMCC 1.7081</strain>
    </source>
</reference>
<comment type="caution">
    <text evidence="9">The sequence shown here is derived from an EMBL/GenBank/DDBJ whole genome shotgun (WGS) entry which is preliminary data.</text>
</comment>
<accession>A0A8J3HAU7</accession>
<evidence type="ECO:0000256" key="1">
    <source>
        <dbReference type="ARBA" id="ARBA00022679"/>
    </source>
</evidence>
<protein>
    <submittedName>
        <fullName evidence="9">Serine/threonine protein kinase</fullName>
    </submittedName>
</protein>
<evidence type="ECO:0000313" key="9">
    <source>
        <dbReference type="EMBL" id="GHG98429.1"/>
    </source>
</evidence>
<dbReference type="PROSITE" id="PS00109">
    <property type="entry name" value="PROTEIN_KINASE_TYR"/>
    <property type="match status" value="1"/>
</dbReference>
<dbReference type="InterPro" id="IPR020635">
    <property type="entry name" value="Tyr_kinase_cat_dom"/>
</dbReference>
<dbReference type="AlphaFoldDB" id="A0A8J3HAU7"/>
<dbReference type="PROSITE" id="PS00107">
    <property type="entry name" value="PROTEIN_KINASE_ATP"/>
    <property type="match status" value="1"/>
</dbReference>
<keyword evidence="9" id="KW-0723">Serine/threonine-protein kinase</keyword>
<dbReference type="EMBL" id="BNAP01000021">
    <property type="protein sequence ID" value="GHG98429.1"/>
    <property type="molecule type" value="Genomic_DNA"/>
</dbReference>
<name>A0A8J3HAU7_9RHOB</name>
<dbReference type="PANTHER" id="PTHR43289">
    <property type="entry name" value="MITOGEN-ACTIVATED PROTEIN KINASE KINASE KINASE 20-RELATED"/>
    <property type="match status" value="1"/>
</dbReference>
<feature type="domain" description="Protein kinase" evidence="8">
    <location>
        <begin position="18"/>
        <end position="276"/>
    </location>
</feature>
<dbReference type="InterPro" id="IPR011009">
    <property type="entry name" value="Kinase-like_dom_sf"/>
</dbReference>
<keyword evidence="7" id="KW-0472">Membrane</keyword>
<dbReference type="GO" id="GO:0004674">
    <property type="term" value="F:protein serine/threonine kinase activity"/>
    <property type="evidence" value="ECO:0007669"/>
    <property type="project" value="UniProtKB-KW"/>
</dbReference>
<dbReference type="CDD" id="cd14014">
    <property type="entry name" value="STKc_PknB_like"/>
    <property type="match status" value="1"/>
</dbReference>
<dbReference type="GO" id="GO:0005524">
    <property type="term" value="F:ATP binding"/>
    <property type="evidence" value="ECO:0007669"/>
    <property type="project" value="UniProtKB-UniRule"/>
</dbReference>
<keyword evidence="7" id="KW-1133">Transmembrane helix</keyword>
<evidence type="ECO:0000259" key="8">
    <source>
        <dbReference type="PROSITE" id="PS50011"/>
    </source>
</evidence>
<dbReference type="PANTHER" id="PTHR43289:SF34">
    <property type="entry name" value="SERINE_THREONINE-PROTEIN KINASE YBDM-RELATED"/>
    <property type="match status" value="1"/>
</dbReference>
<evidence type="ECO:0000256" key="4">
    <source>
        <dbReference type="ARBA" id="ARBA00022840"/>
    </source>
</evidence>
<sequence>MEHSVFGLKPGVLIQNTYRIESLLGEGGMGATFRATNVATGHAVAVKVMTPAFAANKRAVDLFRRESNLLRSVRNDAVIGYETTLLDNDGRLFLVMEYADGKPLSYYIKKGARLASADVLALGLRLAGGLEAIHALGIVHRDIAPDNILIVNENIKNAKLIDFGLASSDVGSEKSIIGDSFAGKLSYCAPEQLGLFGNKAQGATDVYALGLVLMKAAGLAVPGEGKGFSALEFRRADIEISDPRISPVLARALEAMLKADPADRVTELSALFTTALEDEEKRQLGAQPPRKDSAKPAGDKGMTAPEQAQATGRAVPRDRILIPVLVVAGLVAAVLVGSVTLSLDRAQSGPGEDVKTAREALAADDPLREVTTLIQSGTTENLNAALAALMAYQGDAANPMPDRQRAAILIARMYDPATYDTASSPFAAPNPAAARRYYKLAAALGSDEAQRALSRLSQ</sequence>
<gene>
    <name evidence="9" type="ORF">GCM10010961_33740</name>
</gene>
<dbReference type="InterPro" id="IPR000719">
    <property type="entry name" value="Prot_kinase_dom"/>
</dbReference>
<keyword evidence="10" id="KW-1185">Reference proteome</keyword>
<organism evidence="9 10">
    <name type="scientific">Pseudodonghicola xiamenensis</name>
    <dbReference type="NCBI Taxonomy" id="337702"/>
    <lineage>
        <taxon>Bacteria</taxon>
        <taxon>Pseudomonadati</taxon>
        <taxon>Pseudomonadota</taxon>
        <taxon>Alphaproteobacteria</taxon>
        <taxon>Rhodobacterales</taxon>
        <taxon>Paracoccaceae</taxon>
        <taxon>Pseudodonghicola</taxon>
    </lineage>
</organism>
<dbReference type="GO" id="GO:0004713">
    <property type="term" value="F:protein tyrosine kinase activity"/>
    <property type="evidence" value="ECO:0007669"/>
    <property type="project" value="InterPro"/>
</dbReference>
<keyword evidence="1" id="KW-0808">Transferase</keyword>
<keyword evidence="4 5" id="KW-0067">ATP-binding</keyword>
<reference evidence="9" key="1">
    <citation type="journal article" date="2014" name="Int. J. Syst. Evol. Microbiol.">
        <title>Complete genome sequence of Corynebacterium casei LMG S-19264T (=DSM 44701T), isolated from a smear-ripened cheese.</title>
        <authorList>
            <consortium name="US DOE Joint Genome Institute (JGI-PGF)"/>
            <person name="Walter F."/>
            <person name="Albersmeier A."/>
            <person name="Kalinowski J."/>
            <person name="Ruckert C."/>
        </authorList>
    </citation>
    <scope>NUCLEOTIDE SEQUENCE</scope>
    <source>
        <strain evidence="9">CGMCC 1.7081</strain>
    </source>
</reference>
<keyword evidence="2 5" id="KW-0547">Nucleotide-binding</keyword>
<dbReference type="InterPro" id="IPR017441">
    <property type="entry name" value="Protein_kinase_ATP_BS"/>
</dbReference>
<dbReference type="Proteomes" id="UP000611500">
    <property type="component" value="Unassembled WGS sequence"/>
</dbReference>
<dbReference type="PROSITE" id="PS50011">
    <property type="entry name" value="PROTEIN_KINASE_DOM"/>
    <property type="match status" value="1"/>
</dbReference>
<feature type="binding site" evidence="5">
    <location>
        <position position="47"/>
    </location>
    <ligand>
        <name>ATP</name>
        <dbReference type="ChEBI" id="CHEBI:30616"/>
    </ligand>
</feature>
<dbReference type="Gene3D" id="1.10.510.10">
    <property type="entry name" value="Transferase(Phosphotransferase) domain 1"/>
    <property type="match status" value="1"/>
</dbReference>
<evidence type="ECO:0000256" key="2">
    <source>
        <dbReference type="ARBA" id="ARBA00022741"/>
    </source>
</evidence>
<evidence type="ECO:0000313" key="10">
    <source>
        <dbReference type="Proteomes" id="UP000611500"/>
    </source>
</evidence>
<evidence type="ECO:0000256" key="7">
    <source>
        <dbReference type="SAM" id="Phobius"/>
    </source>
</evidence>
<evidence type="ECO:0000256" key="3">
    <source>
        <dbReference type="ARBA" id="ARBA00022777"/>
    </source>
</evidence>
<keyword evidence="3 9" id="KW-0418">Kinase</keyword>
<feature type="region of interest" description="Disordered" evidence="6">
    <location>
        <begin position="279"/>
        <end position="311"/>
    </location>
</feature>
<dbReference type="InterPro" id="IPR008266">
    <property type="entry name" value="Tyr_kinase_AS"/>
</dbReference>
<dbReference type="Pfam" id="PF00069">
    <property type="entry name" value="Pkinase"/>
    <property type="match status" value="1"/>
</dbReference>
<feature type="transmembrane region" description="Helical" evidence="7">
    <location>
        <begin position="320"/>
        <end position="343"/>
    </location>
</feature>
<keyword evidence="7" id="KW-0812">Transmembrane</keyword>